<dbReference type="EMBL" id="CM007652">
    <property type="protein sequence ID" value="ONI21275.1"/>
    <property type="molecule type" value="Genomic_DNA"/>
</dbReference>
<keyword evidence="2" id="KW-1185">Reference proteome</keyword>
<sequence length="85" mass="10125">MICFQTNLTWFSLRVRWNCRSKTTSSSDMTLFLTNSTNKHRRTITVSKRLMRLTKNTLSTITKLRRRIGELLRRIRIRLILGIKA</sequence>
<protein>
    <submittedName>
        <fullName evidence="1">Uncharacterized protein</fullName>
    </submittedName>
</protein>
<gene>
    <name evidence="1" type="ORF">PRUPE_2G057200</name>
</gene>
<organism evidence="1 2">
    <name type="scientific">Prunus persica</name>
    <name type="common">Peach</name>
    <name type="synonym">Amygdalus persica</name>
    <dbReference type="NCBI Taxonomy" id="3760"/>
    <lineage>
        <taxon>Eukaryota</taxon>
        <taxon>Viridiplantae</taxon>
        <taxon>Streptophyta</taxon>
        <taxon>Embryophyta</taxon>
        <taxon>Tracheophyta</taxon>
        <taxon>Spermatophyta</taxon>
        <taxon>Magnoliopsida</taxon>
        <taxon>eudicotyledons</taxon>
        <taxon>Gunneridae</taxon>
        <taxon>Pentapetalae</taxon>
        <taxon>rosids</taxon>
        <taxon>fabids</taxon>
        <taxon>Rosales</taxon>
        <taxon>Rosaceae</taxon>
        <taxon>Amygdaloideae</taxon>
        <taxon>Amygdaleae</taxon>
        <taxon>Prunus</taxon>
    </lineage>
</organism>
<evidence type="ECO:0000313" key="1">
    <source>
        <dbReference type="EMBL" id="ONI21275.1"/>
    </source>
</evidence>
<accession>A0A251QF30</accession>
<name>A0A251QF30_PRUPE</name>
<evidence type="ECO:0000313" key="2">
    <source>
        <dbReference type="Proteomes" id="UP000006882"/>
    </source>
</evidence>
<dbReference type="Gramene" id="ONI21275">
    <property type="protein sequence ID" value="ONI21275"/>
    <property type="gene ID" value="PRUPE_2G057200"/>
</dbReference>
<dbReference type="AlphaFoldDB" id="A0A251QF30"/>
<reference evidence="1 2" key="1">
    <citation type="journal article" date="2013" name="Nat. Genet.">
        <title>The high-quality draft genome of peach (Prunus persica) identifies unique patterns of genetic diversity, domestication and genome evolution.</title>
        <authorList>
            <consortium name="International Peach Genome Initiative"/>
            <person name="Verde I."/>
            <person name="Abbott A.G."/>
            <person name="Scalabrin S."/>
            <person name="Jung S."/>
            <person name="Shu S."/>
            <person name="Marroni F."/>
            <person name="Zhebentyayeva T."/>
            <person name="Dettori M.T."/>
            <person name="Grimwood J."/>
            <person name="Cattonaro F."/>
            <person name="Zuccolo A."/>
            <person name="Rossini L."/>
            <person name="Jenkins J."/>
            <person name="Vendramin E."/>
            <person name="Meisel L.A."/>
            <person name="Decroocq V."/>
            <person name="Sosinski B."/>
            <person name="Prochnik S."/>
            <person name="Mitros T."/>
            <person name="Policriti A."/>
            <person name="Cipriani G."/>
            <person name="Dondini L."/>
            <person name="Ficklin S."/>
            <person name="Goodstein D.M."/>
            <person name="Xuan P."/>
            <person name="Del Fabbro C."/>
            <person name="Aramini V."/>
            <person name="Copetti D."/>
            <person name="Gonzalez S."/>
            <person name="Horner D.S."/>
            <person name="Falchi R."/>
            <person name="Lucas S."/>
            <person name="Mica E."/>
            <person name="Maldonado J."/>
            <person name="Lazzari B."/>
            <person name="Bielenberg D."/>
            <person name="Pirona R."/>
            <person name="Miculan M."/>
            <person name="Barakat A."/>
            <person name="Testolin R."/>
            <person name="Stella A."/>
            <person name="Tartarini S."/>
            <person name="Tonutti P."/>
            <person name="Arus P."/>
            <person name="Orellana A."/>
            <person name="Wells C."/>
            <person name="Main D."/>
            <person name="Vizzotto G."/>
            <person name="Silva H."/>
            <person name="Salamini F."/>
            <person name="Schmutz J."/>
            <person name="Morgante M."/>
            <person name="Rokhsar D.S."/>
        </authorList>
    </citation>
    <scope>NUCLEOTIDE SEQUENCE [LARGE SCALE GENOMIC DNA]</scope>
    <source>
        <strain evidence="2">cv. Nemared</strain>
    </source>
</reference>
<dbReference type="Proteomes" id="UP000006882">
    <property type="component" value="Chromosome G2"/>
</dbReference>
<proteinExistence type="predicted"/>